<protein>
    <recommendedName>
        <fullName evidence="3">NYN domain-containing protein</fullName>
    </recommendedName>
</protein>
<dbReference type="RefSeq" id="WP_025358683.1">
    <property type="nucleotide sequence ID" value="NZ_BAAABQ010000076.1"/>
</dbReference>
<evidence type="ECO:0000313" key="1">
    <source>
        <dbReference type="EMBL" id="MBA8923779.1"/>
    </source>
</evidence>
<organism evidence="1 2">
    <name type="scientific">Kutzneria viridogrisea</name>
    <dbReference type="NCBI Taxonomy" id="47990"/>
    <lineage>
        <taxon>Bacteria</taxon>
        <taxon>Bacillati</taxon>
        <taxon>Actinomycetota</taxon>
        <taxon>Actinomycetes</taxon>
        <taxon>Pseudonocardiales</taxon>
        <taxon>Pseudonocardiaceae</taxon>
        <taxon>Kutzneria</taxon>
    </lineage>
</organism>
<gene>
    <name evidence="1" type="ORF">BC739_000976</name>
</gene>
<keyword evidence="2" id="KW-1185">Reference proteome</keyword>
<name>A0ABR6BA85_9PSEU</name>
<dbReference type="EMBL" id="JACJID010000001">
    <property type="protein sequence ID" value="MBA8923779.1"/>
    <property type="molecule type" value="Genomic_DNA"/>
</dbReference>
<dbReference type="Proteomes" id="UP000517916">
    <property type="component" value="Unassembled WGS sequence"/>
</dbReference>
<comment type="caution">
    <text evidence="1">The sequence shown here is derived from an EMBL/GenBank/DDBJ whole genome shotgun (WGS) entry which is preliminary data.</text>
</comment>
<reference evidence="1 2" key="1">
    <citation type="submission" date="2020-08" db="EMBL/GenBank/DDBJ databases">
        <title>Genomic Encyclopedia of Archaeal and Bacterial Type Strains, Phase II (KMG-II): from individual species to whole genera.</title>
        <authorList>
            <person name="Goeker M."/>
        </authorList>
    </citation>
    <scope>NUCLEOTIDE SEQUENCE [LARGE SCALE GENOMIC DNA]</scope>
    <source>
        <strain evidence="1 2">DSM 43850</strain>
    </source>
</reference>
<sequence length="228" mass="23880">MCPLATEAEHTADSAANEQATRVLLIDLENLLGSIKVRERALRASLEVLRATAGAEVHHTVAGYAVPDGEPDPIASLLAEYQIGPLRTSPHPDAADHVLLHHARRLHHGRVRNGGPGLVFLVASADRRFSELAEHGRGRLEVLACDGQPVAARLIEAAQVVHRMPRPVAGAFTFSTQPAGLAGPAAAPALATDRGALDRGLLKVGIIAGLVAGVSAVATRAAFDALYR</sequence>
<proteinExistence type="predicted"/>
<evidence type="ECO:0000313" key="2">
    <source>
        <dbReference type="Proteomes" id="UP000517916"/>
    </source>
</evidence>
<evidence type="ECO:0008006" key="3">
    <source>
        <dbReference type="Google" id="ProtNLM"/>
    </source>
</evidence>
<accession>A0ABR6BA85</accession>